<organism evidence="1 2">
    <name type="scientific">Bacillus phage PM1</name>
    <dbReference type="NCBI Taxonomy" id="547228"/>
    <lineage>
        <taxon>Viruses</taxon>
        <taxon>Duplodnaviria</taxon>
        <taxon>Heunggongvirae</taxon>
        <taxon>Uroviricota</taxon>
        <taxon>Caudoviricetes</taxon>
        <taxon>Pemunavirus</taxon>
        <taxon>Pemunavirus PM1</taxon>
    </lineage>
</organism>
<name>M5AC11_9CAUD</name>
<protein>
    <submittedName>
        <fullName evidence="1">Uncharacterized protein</fullName>
    </submittedName>
</protein>
<evidence type="ECO:0000313" key="1">
    <source>
        <dbReference type="EMBL" id="BAM99144.1"/>
    </source>
</evidence>
<proteinExistence type="predicted"/>
<keyword evidence="2" id="KW-1185">Reference proteome</keyword>
<reference evidence="1 2" key="1">
    <citation type="journal article" date="2013" name="Virus Genes">
        <title>Complete nucleotide sequence of Bacillus subtilis (natto) bacteriophage PM1, a phage associated with disruption of food production.</title>
        <authorList>
            <person name="Umene K."/>
            <person name="Shiraishi A."/>
        </authorList>
    </citation>
    <scope>NUCLEOTIDE SEQUENCE [LARGE SCALE GENOMIC DNA]</scope>
    <source>
        <strain evidence="1">PM1</strain>
    </source>
</reference>
<dbReference type="RefSeq" id="YP_007678090.1">
    <property type="nucleotide sequence ID" value="NC_020883.1"/>
</dbReference>
<accession>M5AC11</accession>
<dbReference type="Proteomes" id="UP000011861">
    <property type="component" value="Segment"/>
</dbReference>
<sequence>MDFASVDAYLQQLNNTQVYTDLDQATKEKAVFSAIEALKDVYRESLLNDRIAAIQTLYMLEGDDEEYAKLKRHGVSSFSTKGVSVSFDSGNGSGGSISPEVVSIINKKINPGFARFC</sequence>
<dbReference type="GeneID" id="15042085"/>
<evidence type="ECO:0000313" key="2">
    <source>
        <dbReference type="Proteomes" id="UP000011861"/>
    </source>
</evidence>
<dbReference type="EMBL" id="AB711120">
    <property type="protein sequence ID" value="BAM99144.1"/>
    <property type="molecule type" value="Genomic_DNA"/>
</dbReference>
<dbReference type="KEGG" id="vg:15042085"/>